<accession>A0A2I0A1U3</accession>
<reference evidence="1 2" key="1">
    <citation type="journal article" date="2017" name="Nature">
        <title>The Apostasia genome and the evolution of orchids.</title>
        <authorList>
            <person name="Zhang G.Q."/>
            <person name="Liu K.W."/>
            <person name="Li Z."/>
            <person name="Lohaus R."/>
            <person name="Hsiao Y.Y."/>
            <person name="Niu S.C."/>
            <person name="Wang J.Y."/>
            <person name="Lin Y.C."/>
            <person name="Xu Q."/>
            <person name="Chen L.J."/>
            <person name="Yoshida K."/>
            <person name="Fujiwara S."/>
            <person name="Wang Z.W."/>
            <person name="Zhang Y.Q."/>
            <person name="Mitsuda N."/>
            <person name="Wang M."/>
            <person name="Liu G.H."/>
            <person name="Pecoraro L."/>
            <person name="Huang H.X."/>
            <person name="Xiao X.J."/>
            <person name="Lin M."/>
            <person name="Wu X.Y."/>
            <person name="Wu W.L."/>
            <person name="Chen Y.Y."/>
            <person name="Chang S.B."/>
            <person name="Sakamoto S."/>
            <person name="Ohme-Takagi M."/>
            <person name="Yagi M."/>
            <person name="Zeng S.J."/>
            <person name="Shen C.Y."/>
            <person name="Yeh C.M."/>
            <person name="Luo Y.B."/>
            <person name="Tsai W.C."/>
            <person name="Van de Peer Y."/>
            <person name="Liu Z.J."/>
        </authorList>
    </citation>
    <scope>NUCLEOTIDE SEQUENCE [LARGE SCALE GENOMIC DNA]</scope>
    <source>
        <strain evidence="2">cv. Shenzhen</strain>
        <tissue evidence="1">Stem</tissue>
    </source>
</reference>
<dbReference type="Proteomes" id="UP000236161">
    <property type="component" value="Unassembled WGS sequence"/>
</dbReference>
<keyword evidence="2" id="KW-1185">Reference proteome</keyword>
<name>A0A2I0A1U3_9ASPA</name>
<protein>
    <submittedName>
        <fullName evidence="1">Uncharacterized protein</fullName>
    </submittedName>
</protein>
<dbReference type="OrthoDB" id="1673621at2759"/>
<evidence type="ECO:0000313" key="2">
    <source>
        <dbReference type="Proteomes" id="UP000236161"/>
    </source>
</evidence>
<proteinExistence type="predicted"/>
<organism evidence="1 2">
    <name type="scientific">Apostasia shenzhenica</name>
    <dbReference type="NCBI Taxonomy" id="1088818"/>
    <lineage>
        <taxon>Eukaryota</taxon>
        <taxon>Viridiplantae</taxon>
        <taxon>Streptophyta</taxon>
        <taxon>Embryophyta</taxon>
        <taxon>Tracheophyta</taxon>
        <taxon>Spermatophyta</taxon>
        <taxon>Magnoliopsida</taxon>
        <taxon>Liliopsida</taxon>
        <taxon>Asparagales</taxon>
        <taxon>Orchidaceae</taxon>
        <taxon>Apostasioideae</taxon>
        <taxon>Apostasia</taxon>
    </lineage>
</organism>
<gene>
    <name evidence="1" type="ORF">AXF42_Ash004047</name>
</gene>
<sequence length="86" mass="10226">MDVPRRRWRFTDECVESEAFGRSHCLSSTLRRSQSRAREAERKEAMATGRYEKVAVMLLEDSLRLGLWPRSRRWVMLLDLEITALR</sequence>
<evidence type="ECO:0000313" key="1">
    <source>
        <dbReference type="EMBL" id="PKA49507.1"/>
    </source>
</evidence>
<dbReference type="AlphaFoldDB" id="A0A2I0A1U3"/>
<dbReference type="EMBL" id="KZ452037">
    <property type="protein sequence ID" value="PKA49507.1"/>
    <property type="molecule type" value="Genomic_DNA"/>
</dbReference>